<evidence type="ECO:0000313" key="2">
    <source>
        <dbReference type="EMBL" id="JAS90772.1"/>
    </source>
</evidence>
<sequence>MAHLSINFNYAPDNVIGTIASYLSLREMTDLMKIHQRFRNVCQLDSSLWRSHLLYPEKYYLCDCNDQSNHPRIEYIVDRILQEIISKGYGYFKLQNCHVQNLLNDRIQVFNTIQASDLQVESLRSVSHMAEAVHGTGEHSMFFCLDTSIVVWDMTSLPEMPYHHQVFDIGAYSCIKIFPGGMLVDDCSSRVNNGLRAVYHFNQQPLSLDFRFKFVYRMDTPLALNIQPPEEFTYGFCEILLEDLYIACDTTVHPQLKCVLHVWDLSSSNKLARINLADYTEVSEQFVSFITSNGGGQCDLGRACTMNVYPGEFPYVIVVLKCTFNQERLSQINILDVTTGRLTHSVVQVRNDVLVCSMYSNKICVEERTRVESFASVYSLHTNNGLPEQLISLSCPASKNPRHNENILFKKNRVLVKRDDEVLVLNLKEPVTQLQCTIRPNLEMLGFLEPSLLLAYDTFENPTDTALTVIDVSNSREVVTWQNVNIGTRFKDYFQNLEYPSKLVLKLKEAFRILRF</sequence>
<gene>
    <name evidence="2" type="ORF">g.9203</name>
</gene>
<reference evidence="2" key="1">
    <citation type="submission" date="2015-11" db="EMBL/GenBank/DDBJ databases">
        <title>De novo transcriptome assembly of four potential Pierce s Disease insect vectors from Arizona vineyards.</title>
        <authorList>
            <person name="Tassone E.E."/>
        </authorList>
    </citation>
    <scope>NUCLEOTIDE SEQUENCE</scope>
</reference>
<accession>A0A1B6IV60</accession>
<feature type="domain" description="F-box" evidence="1">
    <location>
        <begin position="5"/>
        <end position="52"/>
    </location>
</feature>
<dbReference type="EMBL" id="GECU01016934">
    <property type="protein sequence ID" value="JAS90772.1"/>
    <property type="molecule type" value="Transcribed_RNA"/>
</dbReference>
<evidence type="ECO:0000259" key="1">
    <source>
        <dbReference type="PROSITE" id="PS50181"/>
    </source>
</evidence>
<proteinExistence type="predicted"/>
<organism evidence="2">
    <name type="scientific">Homalodisca liturata</name>
    <dbReference type="NCBI Taxonomy" id="320908"/>
    <lineage>
        <taxon>Eukaryota</taxon>
        <taxon>Metazoa</taxon>
        <taxon>Ecdysozoa</taxon>
        <taxon>Arthropoda</taxon>
        <taxon>Hexapoda</taxon>
        <taxon>Insecta</taxon>
        <taxon>Pterygota</taxon>
        <taxon>Neoptera</taxon>
        <taxon>Paraneoptera</taxon>
        <taxon>Hemiptera</taxon>
        <taxon>Auchenorrhyncha</taxon>
        <taxon>Membracoidea</taxon>
        <taxon>Cicadellidae</taxon>
        <taxon>Cicadellinae</taxon>
        <taxon>Proconiini</taxon>
        <taxon>Homalodisca</taxon>
    </lineage>
</organism>
<dbReference type="PROSITE" id="PS50181">
    <property type="entry name" value="FBOX"/>
    <property type="match status" value="1"/>
</dbReference>
<dbReference type="AlphaFoldDB" id="A0A1B6IV60"/>
<protein>
    <recommendedName>
        <fullName evidence="1">F-box domain-containing protein</fullName>
    </recommendedName>
</protein>
<name>A0A1B6IV60_9HEMI</name>
<dbReference type="InterPro" id="IPR001810">
    <property type="entry name" value="F-box_dom"/>
</dbReference>